<evidence type="ECO:0000256" key="1">
    <source>
        <dbReference type="SAM" id="SignalP"/>
    </source>
</evidence>
<gene>
    <name evidence="2" type="ORF">F1599_16650</name>
</gene>
<evidence type="ECO:0000313" key="2">
    <source>
        <dbReference type="EMBL" id="KAA6120798.1"/>
    </source>
</evidence>
<sequence length="139" mass="14829">MGPHARTSLRRLWLAAFLLTAFLTVQLAAAAYACAGSRYAVSTDRDMTGMIGMTESCPDMAQKAVEPDSHDGLCLEHCQLGSKSLDHASPQLPVFHASLVHPVMLVPEPLLARPNAAAAGATPRGPPRPLSILHCCFRT</sequence>
<keyword evidence="1" id="KW-0732">Signal</keyword>
<dbReference type="Proteomes" id="UP000324324">
    <property type="component" value="Unassembled WGS sequence"/>
</dbReference>
<reference evidence="2 3" key="1">
    <citation type="submission" date="2019-09" db="EMBL/GenBank/DDBJ databases">
        <title>Isolation of a novel species in the genus Cupriavidus from patients with sepsis using whole genome sequencing.</title>
        <authorList>
            <person name="Kweon O.J."/>
            <person name="Lee M.-K."/>
        </authorList>
    </citation>
    <scope>NUCLEOTIDE SEQUENCE [LARGE SCALE GENOMIC DNA]</scope>
    <source>
        <strain evidence="2 3">MKL-01</strain>
    </source>
</reference>
<organism evidence="2 3">
    <name type="scientific">Cupriavidus cauae</name>
    <dbReference type="NCBI Taxonomy" id="2608999"/>
    <lineage>
        <taxon>Bacteria</taxon>
        <taxon>Pseudomonadati</taxon>
        <taxon>Pseudomonadota</taxon>
        <taxon>Betaproteobacteria</taxon>
        <taxon>Burkholderiales</taxon>
        <taxon>Burkholderiaceae</taxon>
        <taxon>Cupriavidus</taxon>
    </lineage>
</organism>
<proteinExistence type="predicted"/>
<dbReference type="PROSITE" id="PS51257">
    <property type="entry name" value="PROKAR_LIPOPROTEIN"/>
    <property type="match status" value="1"/>
</dbReference>
<keyword evidence="3" id="KW-1185">Reference proteome</keyword>
<evidence type="ECO:0000313" key="3">
    <source>
        <dbReference type="Proteomes" id="UP000324324"/>
    </source>
</evidence>
<name>A0A5M8AAH4_9BURK</name>
<dbReference type="EMBL" id="VWRN01000045">
    <property type="protein sequence ID" value="KAA6120798.1"/>
    <property type="molecule type" value="Genomic_DNA"/>
</dbReference>
<accession>A0A5M8AAH4</accession>
<feature type="chain" id="PRO_5024286553" evidence="1">
    <location>
        <begin position="31"/>
        <end position="139"/>
    </location>
</feature>
<protein>
    <submittedName>
        <fullName evidence="2">Copper resistance protein</fullName>
    </submittedName>
</protein>
<dbReference type="AlphaFoldDB" id="A0A5M8AAH4"/>
<feature type="signal peptide" evidence="1">
    <location>
        <begin position="1"/>
        <end position="30"/>
    </location>
</feature>
<comment type="caution">
    <text evidence="2">The sequence shown here is derived from an EMBL/GenBank/DDBJ whole genome shotgun (WGS) entry which is preliminary data.</text>
</comment>